<gene>
    <name evidence="2" type="ORF">COCNU_11G001460</name>
</gene>
<keyword evidence="3" id="KW-1185">Reference proteome</keyword>
<organism evidence="2 3">
    <name type="scientific">Cocos nucifera</name>
    <name type="common">Coconut palm</name>
    <dbReference type="NCBI Taxonomy" id="13894"/>
    <lineage>
        <taxon>Eukaryota</taxon>
        <taxon>Viridiplantae</taxon>
        <taxon>Streptophyta</taxon>
        <taxon>Embryophyta</taxon>
        <taxon>Tracheophyta</taxon>
        <taxon>Spermatophyta</taxon>
        <taxon>Magnoliopsida</taxon>
        <taxon>Liliopsida</taxon>
        <taxon>Arecaceae</taxon>
        <taxon>Arecoideae</taxon>
        <taxon>Cocoseae</taxon>
        <taxon>Attaleinae</taxon>
        <taxon>Cocos</taxon>
    </lineage>
</organism>
<feature type="region of interest" description="Disordered" evidence="1">
    <location>
        <begin position="169"/>
        <end position="235"/>
    </location>
</feature>
<accession>A0A8K0N8U2</accession>
<feature type="compositionally biased region" description="Low complexity" evidence="1">
    <location>
        <begin position="8"/>
        <end position="32"/>
    </location>
</feature>
<name>A0A8K0N8U2_COCNU</name>
<proteinExistence type="predicted"/>
<feature type="compositionally biased region" description="Basic and acidic residues" evidence="1">
    <location>
        <begin position="222"/>
        <end position="235"/>
    </location>
</feature>
<evidence type="ECO:0000313" key="3">
    <source>
        <dbReference type="Proteomes" id="UP000797356"/>
    </source>
</evidence>
<comment type="caution">
    <text evidence="2">The sequence shown here is derived from an EMBL/GenBank/DDBJ whole genome shotgun (WGS) entry which is preliminary data.</text>
</comment>
<reference evidence="2" key="2">
    <citation type="submission" date="2019-07" db="EMBL/GenBank/DDBJ databases">
        <authorList>
            <person name="Yang Y."/>
            <person name="Bocs S."/>
            <person name="Baudouin L."/>
        </authorList>
    </citation>
    <scope>NUCLEOTIDE SEQUENCE</scope>
    <source>
        <tissue evidence="2">Spear leaf of Hainan Tall coconut</tissue>
    </source>
</reference>
<dbReference type="EMBL" id="CM017882">
    <property type="protein sequence ID" value="KAG1363319.1"/>
    <property type="molecule type" value="Genomic_DNA"/>
</dbReference>
<feature type="region of interest" description="Disordered" evidence="1">
    <location>
        <begin position="1"/>
        <end position="46"/>
    </location>
</feature>
<dbReference type="AlphaFoldDB" id="A0A8K0N8U2"/>
<protein>
    <submittedName>
        <fullName evidence="2">Uncharacterized protein</fullName>
    </submittedName>
</protein>
<reference evidence="2" key="1">
    <citation type="journal article" date="2017" name="Gigascience">
        <title>The genome draft of coconut (Cocos nucifera).</title>
        <authorList>
            <person name="Xiao Y."/>
            <person name="Xu P."/>
            <person name="Fan H."/>
            <person name="Baudouin L."/>
            <person name="Xia W."/>
            <person name="Bocs S."/>
            <person name="Xu J."/>
            <person name="Li Q."/>
            <person name="Guo A."/>
            <person name="Zhou L."/>
            <person name="Li J."/>
            <person name="Wu Y."/>
            <person name="Ma Z."/>
            <person name="Armero A."/>
            <person name="Issali A.E."/>
            <person name="Liu N."/>
            <person name="Peng M."/>
            <person name="Yang Y."/>
        </authorList>
    </citation>
    <scope>NUCLEOTIDE SEQUENCE</scope>
    <source>
        <tissue evidence="2">Spear leaf of Hainan Tall coconut</tissue>
    </source>
</reference>
<evidence type="ECO:0000256" key="1">
    <source>
        <dbReference type="SAM" id="MobiDB-lite"/>
    </source>
</evidence>
<evidence type="ECO:0000313" key="2">
    <source>
        <dbReference type="EMBL" id="KAG1363319.1"/>
    </source>
</evidence>
<dbReference type="Proteomes" id="UP000797356">
    <property type="component" value="Chromosome 11"/>
</dbReference>
<feature type="compositionally biased region" description="Basic and acidic residues" evidence="1">
    <location>
        <begin position="169"/>
        <end position="193"/>
    </location>
</feature>
<sequence>MTSVRFVAPVESVPRPSASSSKRSSGGTKISIRMSSHGPDVLESISPMEVPLDTEDKRKGIGDYRVAHSLLKSVILPTDVQTFEEAGGAFCIQNSYDSLLWLIHHVNHFTEVIREVRHLSKKAEEKAAQANRRMDDAQLYWLKVEDETRSLRKRVKQLESELAKAKARVLEEREAGKSNDEEAEEVEGRKIQIEDVFSPARDDPTAEDAASVPPPAIITLPDKAEVGESRALDGA</sequence>